<feature type="region of interest" description="Disordered" evidence="1">
    <location>
        <begin position="90"/>
        <end position="162"/>
    </location>
</feature>
<accession>A0AA40BZZ4</accession>
<dbReference type="AlphaFoldDB" id="A0AA40BZZ4"/>
<gene>
    <name evidence="2" type="ORF">B0T14DRAFT_222997</name>
</gene>
<organism evidence="2 3">
    <name type="scientific">Immersiella caudata</name>
    <dbReference type="NCBI Taxonomy" id="314043"/>
    <lineage>
        <taxon>Eukaryota</taxon>
        <taxon>Fungi</taxon>
        <taxon>Dikarya</taxon>
        <taxon>Ascomycota</taxon>
        <taxon>Pezizomycotina</taxon>
        <taxon>Sordariomycetes</taxon>
        <taxon>Sordariomycetidae</taxon>
        <taxon>Sordariales</taxon>
        <taxon>Lasiosphaeriaceae</taxon>
        <taxon>Immersiella</taxon>
    </lineage>
</organism>
<proteinExistence type="predicted"/>
<evidence type="ECO:0000313" key="2">
    <source>
        <dbReference type="EMBL" id="KAK0620032.1"/>
    </source>
</evidence>
<dbReference type="EMBL" id="JAULSU010000004">
    <property type="protein sequence ID" value="KAK0620032.1"/>
    <property type="molecule type" value="Genomic_DNA"/>
</dbReference>
<comment type="caution">
    <text evidence="2">The sequence shown here is derived from an EMBL/GenBank/DDBJ whole genome shotgun (WGS) entry which is preliminary data.</text>
</comment>
<keyword evidence="3" id="KW-1185">Reference proteome</keyword>
<dbReference type="Proteomes" id="UP001175000">
    <property type="component" value="Unassembled WGS sequence"/>
</dbReference>
<evidence type="ECO:0000313" key="3">
    <source>
        <dbReference type="Proteomes" id="UP001175000"/>
    </source>
</evidence>
<feature type="compositionally biased region" description="Low complexity" evidence="1">
    <location>
        <begin position="135"/>
        <end position="148"/>
    </location>
</feature>
<feature type="compositionally biased region" description="Basic and acidic residues" evidence="1">
    <location>
        <begin position="319"/>
        <end position="329"/>
    </location>
</feature>
<sequence>MDSNEHPDIPNPSQYPDASFNVSPSTPGAPLYASTSAGYNFQTTSASSANPRYPFHPLSATPAGNTFLSPNAAYTSRPRNPTLHAINNISSIDTSFSPPTNIDHTQSSSPSNAFTPLTSKNTTHPRRSTRAGLRLTSSPSPGSSTLSGGVTKSRPSSVTGGKLLREKRTLIPITDSMTPAEKAAAKQENYRLRNGDSAAKSRIRKTMAVVEGALAARGYAADVEMLLELLRESERVMGSCGIHSTWEGVKMGVMERYGLEFHEGRDIKEVLFRRDEGVLGLLADPEEARYVRFLLFFFAPSVFLPLQSQEEEEESPPDTCKHCPKMEDS</sequence>
<feature type="region of interest" description="Disordered" evidence="1">
    <location>
        <begin position="1"/>
        <end position="35"/>
    </location>
</feature>
<feature type="compositionally biased region" description="Polar residues" evidence="1">
    <location>
        <begin position="11"/>
        <end position="26"/>
    </location>
</feature>
<feature type="region of interest" description="Disordered" evidence="1">
    <location>
        <begin position="308"/>
        <end position="329"/>
    </location>
</feature>
<name>A0AA40BZZ4_9PEZI</name>
<evidence type="ECO:0000256" key="1">
    <source>
        <dbReference type="SAM" id="MobiDB-lite"/>
    </source>
</evidence>
<protein>
    <submittedName>
        <fullName evidence="2">Uncharacterized protein</fullName>
    </submittedName>
</protein>
<reference evidence="2" key="1">
    <citation type="submission" date="2023-06" db="EMBL/GenBank/DDBJ databases">
        <title>Genome-scale phylogeny and comparative genomics of the fungal order Sordariales.</title>
        <authorList>
            <consortium name="Lawrence Berkeley National Laboratory"/>
            <person name="Hensen N."/>
            <person name="Bonometti L."/>
            <person name="Westerberg I."/>
            <person name="Brannstrom I.O."/>
            <person name="Guillou S."/>
            <person name="Cros-Aarteil S."/>
            <person name="Calhoun S."/>
            <person name="Haridas S."/>
            <person name="Kuo A."/>
            <person name="Mondo S."/>
            <person name="Pangilinan J."/>
            <person name="Riley R."/>
            <person name="Labutti K."/>
            <person name="Andreopoulos B."/>
            <person name="Lipzen A."/>
            <person name="Chen C."/>
            <person name="Yanf M."/>
            <person name="Daum C."/>
            <person name="Ng V."/>
            <person name="Clum A."/>
            <person name="Steindorff A."/>
            <person name="Ohm R."/>
            <person name="Martin F."/>
            <person name="Silar P."/>
            <person name="Natvig D."/>
            <person name="Lalanne C."/>
            <person name="Gautier V."/>
            <person name="Ament-Velasquez S.L."/>
            <person name="Kruys A."/>
            <person name="Hutchinson M.I."/>
            <person name="Powell A.J."/>
            <person name="Barry K."/>
            <person name="Miller A.N."/>
            <person name="Grigoriev I.V."/>
            <person name="Debuchy R."/>
            <person name="Gladieux P."/>
            <person name="Thoren M.H."/>
            <person name="Johannesson H."/>
        </authorList>
    </citation>
    <scope>NUCLEOTIDE SEQUENCE</scope>
    <source>
        <strain evidence="2">CBS 606.72</strain>
    </source>
</reference>
<feature type="compositionally biased region" description="Polar residues" evidence="1">
    <location>
        <begin position="90"/>
        <end position="122"/>
    </location>
</feature>